<dbReference type="InterPro" id="IPR003329">
    <property type="entry name" value="Cytidylyl_trans"/>
</dbReference>
<dbReference type="RefSeq" id="WP_062076304.1">
    <property type="nucleotide sequence ID" value="NZ_BBRC01000029.1"/>
</dbReference>
<organism evidence="1 2">
    <name type="scientific">Demequina lutea</name>
    <dbReference type="NCBI Taxonomy" id="431489"/>
    <lineage>
        <taxon>Bacteria</taxon>
        <taxon>Bacillati</taxon>
        <taxon>Actinomycetota</taxon>
        <taxon>Actinomycetes</taxon>
        <taxon>Micrococcales</taxon>
        <taxon>Demequinaceae</taxon>
        <taxon>Demequina</taxon>
    </lineage>
</organism>
<name>A0A7Z0CH40_9MICO</name>
<comment type="caution">
    <text evidence="1">The sequence shown here is derived from an EMBL/GenBank/DDBJ whole genome shotgun (WGS) entry which is preliminary data.</text>
</comment>
<dbReference type="InterPro" id="IPR029044">
    <property type="entry name" value="Nucleotide-diphossugar_trans"/>
</dbReference>
<evidence type="ECO:0000313" key="1">
    <source>
        <dbReference type="EMBL" id="NYI40424.1"/>
    </source>
</evidence>
<dbReference type="PANTHER" id="PTHR21485">
    <property type="entry name" value="HAD SUPERFAMILY MEMBERS CMAS AND KDSC"/>
    <property type="match status" value="1"/>
</dbReference>
<keyword evidence="2" id="KW-1185">Reference proteome</keyword>
<sequence length="219" mass="24128">MTEVVAFVPMKLNNERLPGKNTRRFSDGTMLFEKILAQLLSTSRIGSIYVYCSNSDVAELLPAGVKFLKRDTRLDQSTTSMNEVALAFATTVPADCYVLAHATAPFLSSASISLAVHSVIEGAHDSAFTVIRRSEFTWHDGRPTNYNPANIPRTQDLPETYAETSGVYVYERDLMVRENRRIGHTPALIEVSRIEALDIDDADDFALANAVNIGLNAVS</sequence>
<dbReference type="Gene3D" id="3.90.550.10">
    <property type="entry name" value="Spore Coat Polysaccharide Biosynthesis Protein SpsA, Chain A"/>
    <property type="match status" value="1"/>
</dbReference>
<dbReference type="InterPro" id="IPR050793">
    <property type="entry name" value="CMP-NeuNAc_synthase"/>
</dbReference>
<proteinExistence type="predicted"/>
<dbReference type="Pfam" id="PF02348">
    <property type="entry name" value="CTP_transf_3"/>
    <property type="match status" value="1"/>
</dbReference>
<dbReference type="GO" id="GO:0008781">
    <property type="term" value="F:N-acylneuraminate cytidylyltransferase activity"/>
    <property type="evidence" value="ECO:0007669"/>
    <property type="project" value="TreeGrafter"/>
</dbReference>
<accession>A0A7Z0CH40</accession>
<gene>
    <name evidence="1" type="ORF">BKA03_000543</name>
</gene>
<dbReference type="Proteomes" id="UP000547973">
    <property type="component" value="Unassembled WGS sequence"/>
</dbReference>
<protein>
    <submittedName>
        <fullName evidence="1">CMP-N-acetylneuraminic acid synthetase</fullName>
    </submittedName>
</protein>
<dbReference type="PANTHER" id="PTHR21485:SF6">
    <property type="entry name" value="N-ACYLNEURAMINATE CYTIDYLYLTRANSFERASE-RELATED"/>
    <property type="match status" value="1"/>
</dbReference>
<dbReference type="OrthoDB" id="9805604at2"/>
<dbReference type="SUPFAM" id="SSF53448">
    <property type="entry name" value="Nucleotide-diphospho-sugar transferases"/>
    <property type="match status" value="1"/>
</dbReference>
<evidence type="ECO:0000313" key="2">
    <source>
        <dbReference type="Proteomes" id="UP000547973"/>
    </source>
</evidence>
<dbReference type="EMBL" id="JACBZO010000001">
    <property type="protein sequence ID" value="NYI40424.1"/>
    <property type="molecule type" value="Genomic_DNA"/>
</dbReference>
<reference evidence="1 2" key="1">
    <citation type="submission" date="2020-07" db="EMBL/GenBank/DDBJ databases">
        <title>Sequencing the genomes of 1000 actinobacteria strains.</title>
        <authorList>
            <person name="Klenk H.-P."/>
        </authorList>
    </citation>
    <scope>NUCLEOTIDE SEQUENCE [LARGE SCALE GENOMIC DNA]</scope>
    <source>
        <strain evidence="1 2">DSM 19970</strain>
    </source>
</reference>
<dbReference type="AlphaFoldDB" id="A0A7Z0CH40"/>